<dbReference type="KEGG" id="abas:ACPOL_5338"/>
<dbReference type="Proteomes" id="UP000253606">
    <property type="component" value="Chromosome"/>
</dbReference>
<evidence type="ECO:0000313" key="1">
    <source>
        <dbReference type="EMBL" id="AXC14588.1"/>
    </source>
</evidence>
<reference evidence="1 2" key="1">
    <citation type="journal article" date="2018" name="Front. Microbiol.">
        <title>Hydrolytic Capabilities as a Key to Environmental Success: Chitinolytic and Cellulolytic Acidobacteria From Acidic Sub-arctic Soils and Boreal Peatlands.</title>
        <authorList>
            <person name="Belova S.E."/>
            <person name="Ravin N.V."/>
            <person name="Pankratov T.A."/>
            <person name="Rakitin A.L."/>
            <person name="Ivanova A.A."/>
            <person name="Beletsky A.V."/>
            <person name="Mardanov A.V."/>
            <person name="Sinninghe Damste J.S."/>
            <person name="Dedysh S.N."/>
        </authorList>
    </citation>
    <scope>NUCLEOTIDE SEQUENCE [LARGE SCALE GENOMIC DNA]</scope>
    <source>
        <strain evidence="1 2">SBC82</strain>
    </source>
</reference>
<evidence type="ECO:0000313" key="2">
    <source>
        <dbReference type="Proteomes" id="UP000253606"/>
    </source>
</evidence>
<name>A0A2Z5G666_9BACT</name>
<proteinExistence type="predicted"/>
<organism evidence="1 2">
    <name type="scientific">Acidisarcina polymorpha</name>
    <dbReference type="NCBI Taxonomy" id="2211140"/>
    <lineage>
        <taxon>Bacteria</taxon>
        <taxon>Pseudomonadati</taxon>
        <taxon>Acidobacteriota</taxon>
        <taxon>Terriglobia</taxon>
        <taxon>Terriglobales</taxon>
        <taxon>Acidobacteriaceae</taxon>
        <taxon>Acidisarcina</taxon>
    </lineage>
</organism>
<accession>A0A2Z5G666</accession>
<keyword evidence="2" id="KW-1185">Reference proteome</keyword>
<protein>
    <submittedName>
        <fullName evidence="1">Uncharacterized protein</fullName>
    </submittedName>
</protein>
<dbReference type="EMBL" id="CP030840">
    <property type="protein sequence ID" value="AXC14588.1"/>
    <property type="molecule type" value="Genomic_DNA"/>
</dbReference>
<sequence>MFHWLNGEVAAADRMISLVNRKVCGIPEGARLSLQQWGEKAKQEGQNKMSLHESFLLN</sequence>
<gene>
    <name evidence="1" type="ORF">ACPOL_5338</name>
</gene>
<dbReference type="AlphaFoldDB" id="A0A2Z5G666"/>